<evidence type="ECO:0000256" key="5">
    <source>
        <dbReference type="ARBA" id="ARBA00023251"/>
    </source>
</evidence>
<evidence type="ECO:0000256" key="4">
    <source>
        <dbReference type="ARBA" id="ARBA00023136"/>
    </source>
</evidence>
<dbReference type="GO" id="GO:0046677">
    <property type="term" value="P:response to antibiotic"/>
    <property type="evidence" value="ECO:0007669"/>
    <property type="project" value="UniProtKB-KW"/>
</dbReference>
<feature type="transmembrane region" description="Helical" evidence="6">
    <location>
        <begin position="33"/>
        <end position="55"/>
    </location>
</feature>
<evidence type="ECO:0000256" key="6">
    <source>
        <dbReference type="RuleBase" id="RU361157"/>
    </source>
</evidence>
<dbReference type="PANTHER" id="PTHR43027:SF2">
    <property type="entry name" value="TRANSPORT PERMEASE PROTEIN"/>
    <property type="match status" value="1"/>
</dbReference>
<evidence type="ECO:0000259" key="7">
    <source>
        <dbReference type="PROSITE" id="PS51012"/>
    </source>
</evidence>
<evidence type="ECO:0000256" key="1">
    <source>
        <dbReference type="ARBA" id="ARBA00004141"/>
    </source>
</evidence>
<evidence type="ECO:0000313" key="8">
    <source>
        <dbReference type="EMBL" id="QFU97550.1"/>
    </source>
</evidence>
<keyword evidence="5" id="KW-0046">Antibiotic resistance</keyword>
<dbReference type="AlphaFoldDB" id="A0A5P9Q8S7"/>
<dbReference type="InterPro" id="IPR000412">
    <property type="entry name" value="ABC_2_transport"/>
</dbReference>
<keyword evidence="6" id="KW-1003">Cell membrane</keyword>
<dbReference type="InterPro" id="IPR013525">
    <property type="entry name" value="ABC2_TM"/>
</dbReference>
<gene>
    <name evidence="8" type="ORF">KDY119_01049</name>
</gene>
<keyword evidence="9" id="KW-1185">Reference proteome</keyword>
<keyword evidence="3 6" id="KW-1133">Transmembrane helix</keyword>
<dbReference type="InterPro" id="IPR047817">
    <property type="entry name" value="ABC2_TM_bact-type"/>
</dbReference>
<reference evidence="8 9" key="1">
    <citation type="submission" date="2019-10" db="EMBL/GenBank/DDBJ databases">
        <title>Genome sequence of Luteimicrobium xylanilyticum HY-24.</title>
        <authorList>
            <person name="Kim D.Y."/>
            <person name="Park H.-Y."/>
        </authorList>
    </citation>
    <scope>NUCLEOTIDE SEQUENCE [LARGE SCALE GENOMIC DNA]</scope>
    <source>
        <strain evidence="8 9">HY-24</strain>
    </source>
</reference>
<protein>
    <recommendedName>
        <fullName evidence="6">Transport permease protein</fullName>
    </recommendedName>
</protein>
<keyword evidence="4 6" id="KW-0472">Membrane</keyword>
<sequence length="265" mass="27674">MTTAAVPAAPAPRVVRASSGRVFRNLLRSEAVLAWRSGAAVFWSAFLPVAGLVVIGSISGTRTPQDGLGGRSVLDTYLPILMMFSLTISVVTLMPPTLAVYREKGILRRLSTTPVPPSRLLGAQATIYAGLGVLVSVVLLVVGVTAYDVRLPDQLAGFVLALVLVGAATTGLGLVVAALAPSTRVASALSTLLFFPLMFFAGLWIPRASMSPGLRTVSDWTPLGAGVRAIQATVDGHWPPVSSLLVMAGWAVASGVVAARTFRWE</sequence>
<dbReference type="GO" id="GO:0140359">
    <property type="term" value="F:ABC-type transporter activity"/>
    <property type="evidence" value="ECO:0007669"/>
    <property type="project" value="InterPro"/>
</dbReference>
<dbReference type="InterPro" id="IPR052902">
    <property type="entry name" value="ABC-2_transporter"/>
</dbReference>
<feature type="transmembrane region" description="Helical" evidence="6">
    <location>
        <begin position="76"/>
        <end position="101"/>
    </location>
</feature>
<proteinExistence type="inferred from homology"/>
<feature type="transmembrane region" description="Helical" evidence="6">
    <location>
        <begin position="155"/>
        <end position="179"/>
    </location>
</feature>
<evidence type="ECO:0000313" key="9">
    <source>
        <dbReference type="Proteomes" id="UP000326702"/>
    </source>
</evidence>
<feature type="transmembrane region" description="Helical" evidence="6">
    <location>
        <begin position="121"/>
        <end position="143"/>
    </location>
</feature>
<comment type="caution">
    <text evidence="6">Lacks conserved residue(s) required for the propagation of feature annotation.</text>
</comment>
<name>A0A5P9Q8S7_9MICO</name>
<feature type="domain" description="ABC transmembrane type-2" evidence="7">
    <location>
        <begin position="39"/>
        <end position="265"/>
    </location>
</feature>
<evidence type="ECO:0000256" key="3">
    <source>
        <dbReference type="ARBA" id="ARBA00022989"/>
    </source>
</evidence>
<dbReference type="Proteomes" id="UP000326702">
    <property type="component" value="Chromosome"/>
</dbReference>
<evidence type="ECO:0000256" key="2">
    <source>
        <dbReference type="ARBA" id="ARBA00022692"/>
    </source>
</evidence>
<keyword evidence="6" id="KW-0813">Transport</keyword>
<comment type="similarity">
    <text evidence="6">Belongs to the ABC-2 integral membrane protein family.</text>
</comment>
<dbReference type="PANTHER" id="PTHR43027">
    <property type="entry name" value="DOXORUBICIN RESISTANCE ABC TRANSPORTER PERMEASE PROTEIN DRRC-RELATED"/>
    <property type="match status" value="1"/>
</dbReference>
<dbReference type="PIRSF" id="PIRSF006648">
    <property type="entry name" value="DrrB"/>
    <property type="match status" value="1"/>
</dbReference>
<dbReference type="RefSeq" id="WP_036952129.1">
    <property type="nucleotide sequence ID" value="NZ_BAABIH010000001.1"/>
</dbReference>
<dbReference type="KEGG" id="lxl:KDY119_01049"/>
<dbReference type="OrthoDB" id="3217868at2"/>
<organism evidence="8 9">
    <name type="scientific">Luteimicrobium xylanilyticum</name>
    <dbReference type="NCBI Taxonomy" id="1133546"/>
    <lineage>
        <taxon>Bacteria</taxon>
        <taxon>Bacillati</taxon>
        <taxon>Actinomycetota</taxon>
        <taxon>Actinomycetes</taxon>
        <taxon>Micrococcales</taxon>
        <taxon>Luteimicrobium</taxon>
    </lineage>
</organism>
<keyword evidence="2 6" id="KW-0812">Transmembrane</keyword>
<feature type="transmembrane region" description="Helical" evidence="6">
    <location>
        <begin position="185"/>
        <end position="205"/>
    </location>
</feature>
<comment type="subcellular location">
    <subcellularLocation>
        <location evidence="6">Cell membrane</location>
        <topology evidence="6">Multi-pass membrane protein</topology>
    </subcellularLocation>
    <subcellularLocation>
        <location evidence="1">Membrane</location>
        <topology evidence="1">Multi-pass membrane protein</topology>
    </subcellularLocation>
</comment>
<dbReference type="Pfam" id="PF01061">
    <property type="entry name" value="ABC2_membrane"/>
    <property type="match status" value="1"/>
</dbReference>
<dbReference type="EMBL" id="CP045529">
    <property type="protein sequence ID" value="QFU97550.1"/>
    <property type="molecule type" value="Genomic_DNA"/>
</dbReference>
<dbReference type="PROSITE" id="PS51012">
    <property type="entry name" value="ABC_TM2"/>
    <property type="match status" value="1"/>
</dbReference>
<dbReference type="GO" id="GO:0043190">
    <property type="term" value="C:ATP-binding cassette (ABC) transporter complex"/>
    <property type="evidence" value="ECO:0007669"/>
    <property type="project" value="InterPro"/>
</dbReference>
<accession>A0A5P9Q8S7</accession>